<comment type="caution">
    <text evidence="1">The sequence shown here is derived from an EMBL/GenBank/DDBJ whole genome shotgun (WGS) entry which is preliminary data.</text>
</comment>
<dbReference type="AlphaFoldDB" id="A0A4U5LTH8"/>
<evidence type="ECO:0000313" key="1">
    <source>
        <dbReference type="EMBL" id="TKR59374.1"/>
    </source>
</evidence>
<name>A0A4U5LTH8_STECR</name>
<protein>
    <submittedName>
        <fullName evidence="1">Uncharacterized protein</fullName>
    </submittedName>
</protein>
<reference evidence="1 2" key="1">
    <citation type="journal article" date="2015" name="Genome Biol.">
        <title>Comparative genomics of Steinernema reveals deeply conserved gene regulatory networks.</title>
        <authorList>
            <person name="Dillman A.R."/>
            <person name="Macchietto M."/>
            <person name="Porter C.F."/>
            <person name="Rogers A."/>
            <person name="Williams B."/>
            <person name="Antoshechkin I."/>
            <person name="Lee M.M."/>
            <person name="Goodwin Z."/>
            <person name="Lu X."/>
            <person name="Lewis E.E."/>
            <person name="Goodrich-Blair H."/>
            <person name="Stock S.P."/>
            <person name="Adams B.J."/>
            <person name="Sternberg P.W."/>
            <person name="Mortazavi A."/>
        </authorList>
    </citation>
    <scope>NUCLEOTIDE SEQUENCE [LARGE SCALE GENOMIC DNA]</scope>
    <source>
        <strain evidence="1 2">ALL</strain>
    </source>
</reference>
<dbReference type="Proteomes" id="UP000298663">
    <property type="component" value="Unassembled WGS sequence"/>
</dbReference>
<accession>A0A4U5LTH8</accession>
<sequence length="113" mass="12506">MCAFTRTAQLTVWLQTKATVKRSEKANRTLGLTVTRVDCLLNVSNPFLYKNLTTARFDRQTSGGSPLNFLTVSNAPIFSLTSLSDSLSLSFSSRTALSVLHKILKEVDRIARP</sequence>
<reference evidence="1 2" key="2">
    <citation type="journal article" date="2019" name="G3 (Bethesda)">
        <title>Hybrid Assembly of the Genome of the Entomopathogenic Nematode Steinernema carpocapsae Identifies the X-Chromosome.</title>
        <authorList>
            <person name="Serra L."/>
            <person name="Macchietto M."/>
            <person name="Macias-Munoz A."/>
            <person name="McGill C.J."/>
            <person name="Rodriguez I.M."/>
            <person name="Rodriguez B."/>
            <person name="Murad R."/>
            <person name="Mortazavi A."/>
        </authorList>
    </citation>
    <scope>NUCLEOTIDE SEQUENCE [LARGE SCALE GENOMIC DNA]</scope>
    <source>
        <strain evidence="1 2">ALL</strain>
    </source>
</reference>
<evidence type="ECO:0000313" key="2">
    <source>
        <dbReference type="Proteomes" id="UP000298663"/>
    </source>
</evidence>
<organism evidence="1 2">
    <name type="scientific">Steinernema carpocapsae</name>
    <name type="common">Entomopathogenic nematode</name>
    <dbReference type="NCBI Taxonomy" id="34508"/>
    <lineage>
        <taxon>Eukaryota</taxon>
        <taxon>Metazoa</taxon>
        <taxon>Ecdysozoa</taxon>
        <taxon>Nematoda</taxon>
        <taxon>Chromadorea</taxon>
        <taxon>Rhabditida</taxon>
        <taxon>Tylenchina</taxon>
        <taxon>Panagrolaimomorpha</taxon>
        <taxon>Strongyloidoidea</taxon>
        <taxon>Steinernematidae</taxon>
        <taxon>Steinernema</taxon>
    </lineage>
</organism>
<dbReference type="EMBL" id="AZBU02000012">
    <property type="protein sequence ID" value="TKR59374.1"/>
    <property type="molecule type" value="Genomic_DNA"/>
</dbReference>
<proteinExistence type="predicted"/>
<keyword evidence="2" id="KW-1185">Reference proteome</keyword>
<gene>
    <name evidence="1" type="ORF">L596_029053</name>
</gene>